<evidence type="ECO:0000313" key="3">
    <source>
        <dbReference type="Proteomes" id="UP000029736"/>
    </source>
</evidence>
<dbReference type="EMBL" id="JPOS01000101">
    <property type="protein sequence ID" value="KGE84898.1"/>
    <property type="molecule type" value="Genomic_DNA"/>
</dbReference>
<keyword evidence="1" id="KW-1133">Transmembrane helix</keyword>
<dbReference type="OrthoDB" id="9970094at2"/>
<feature type="transmembrane region" description="Helical" evidence="1">
    <location>
        <begin position="49"/>
        <end position="68"/>
    </location>
</feature>
<dbReference type="AlphaFoldDB" id="A0A098RZD3"/>
<sequence length="75" mass="8450">MRNNTVFFAFGLFLLLFGVAAVCFSQLIIEDILQIEREFGQEPLSLTFVRAGLVSSLIGAGLLFFGAWRNRQHKN</sequence>
<protein>
    <recommendedName>
        <fullName evidence="4">DUF3185 family protein</fullName>
    </recommendedName>
</protein>
<keyword evidence="1" id="KW-0812">Transmembrane</keyword>
<accession>A0A098RZD3</accession>
<proteinExistence type="predicted"/>
<dbReference type="Proteomes" id="UP000029736">
    <property type="component" value="Unassembled WGS sequence"/>
</dbReference>
<dbReference type="STRING" id="1524460.IX84_31030"/>
<name>A0A098RZD3_9BACT</name>
<comment type="caution">
    <text evidence="2">The sequence shown here is derived from an EMBL/GenBank/DDBJ whole genome shotgun (WGS) entry which is preliminary data.</text>
</comment>
<keyword evidence="1" id="KW-0472">Membrane</keyword>
<evidence type="ECO:0000256" key="1">
    <source>
        <dbReference type="SAM" id="Phobius"/>
    </source>
</evidence>
<evidence type="ECO:0000313" key="2">
    <source>
        <dbReference type="EMBL" id="KGE84898.1"/>
    </source>
</evidence>
<dbReference type="RefSeq" id="WP_044230083.1">
    <property type="nucleotide sequence ID" value="NZ_JBKAGJ010000059.1"/>
</dbReference>
<gene>
    <name evidence="2" type="ORF">IX84_31030</name>
</gene>
<reference evidence="2 3" key="1">
    <citation type="journal article" date="2014" name="Int. J. Syst. Evol. Microbiol.">
        <title>Phaeodactylibacter xiamenensis gen. nov., sp. nov., a member of the family Saprospiraceae isolated from the marine alga Phaeodactylum tricornutum.</title>
        <authorList>
            <person name="Chen Z.Jr."/>
            <person name="Lei X."/>
            <person name="Lai Q."/>
            <person name="Li Y."/>
            <person name="Zhang B."/>
            <person name="Zhang J."/>
            <person name="Zhang H."/>
            <person name="Yang L."/>
            <person name="Zheng W."/>
            <person name="Tian Y."/>
            <person name="Yu Z."/>
            <person name="Xu H.Jr."/>
            <person name="Zheng T."/>
        </authorList>
    </citation>
    <scope>NUCLEOTIDE SEQUENCE [LARGE SCALE GENOMIC DNA]</scope>
    <source>
        <strain evidence="2 3">KD52</strain>
    </source>
</reference>
<evidence type="ECO:0008006" key="4">
    <source>
        <dbReference type="Google" id="ProtNLM"/>
    </source>
</evidence>
<organism evidence="2 3">
    <name type="scientific">Phaeodactylibacter xiamenensis</name>
    <dbReference type="NCBI Taxonomy" id="1524460"/>
    <lineage>
        <taxon>Bacteria</taxon>
        <taxon>Pseudomonadati</taxon>
        <taxon>Bacteroidota</taxon>
        <taxon>Saprospiria</taxon>
        <taxon>Saprospirales</taxon>
        <taxon>Haliscomenobacteraceae</taxon>
        <taxon>Phaeodactylibacter</taxon>
    </lineage>
</organism>
<keyword evidence="3" id="KW-1185">Reference proteome</keyword>